<protein>
    <submittedName>
        <fullName evidence="1">Uncharacterized protein</fullName>
    </submittedName>
</protein>
<evidence type="ECO:0000313" key="1">
    <source>
        <dbReference type="EMBL" id="KKA17274.1"/>
    </source>
</evidence>
<evidence type="ECO:0000313" key="2">
    <source>
        <dbReference type="Proteomes" id="UP000053958"/>
    </source>
</evidence>
<comment type="caution">
    <text evidence="1">The sequence shown here is derived from an EMBL/GenBank/DDBJ whole genome shotgun (WGS) entry which is preliminary data.</text>
</comment>
<feature type="non-terminal residue" evidence="1">
    <location>
        <position position="1"/>
    </location>
</feature>
<proteinExistence type="predicted"/>
<organism evidence="1 2">
    <name type="scientific">Rasamsonia emersonii (strain ATCC 16479 / CBS 393.64 / IMI 116815)</name>
    <dbReference type="NCBI Taxonomy" id="1408163"/>
    <lineage>
        <taxon>Eukaryota</taxon>
        <taxon>Fungi</taxon>
        <taxon>Dikarya</taxon>
        <taxon>Ascomycota</taxon>
        <taxon>Pezizomycotina</taxon>
        <taxon>Eurotiomycetes</taxon>
        <taxon>Eurotiomycetidae</taxon>
        <taxon>Eurotiales</taxon>
        <taxon>Trichocomaceae</taxon>
        <taxon>Rasamsonia</taxon>
    </lineage>
</organism>
<dbReference type="RefSeq" id="XP_013323886.1">
    <property type="nucleotide sequence ID" value="XM_013468432.1"/>
</dbReference>
<dbReference type="EMBL" id="LASV01000678">
    <property type="protein sequence ID" value="KKA17274.1"/>
    <property type="molecule type" value="Genomic_DNA"/>
</dbReference>
<dbReference type="AlphaFoldDB" id="A0A0F4YGG0"/>
<gene>
    <name evidence="1" type="ORF">T310_8951</name>
</gene>
<dbReference type="GeneID" id="25321042"/>
<sequence>GCMSRFGTIHSIQPMASRKKASSSPVGGLVLSTPGGGVAFRPTPTTTLRHGRHYSGRLCGRLVSAPSSSTCSVQRKKNGVSITGFRPTAATLPSLREQLLFCPQSCHFSLPSL</sequence>
<keyword evidence="2" id="KW-1185">Reference proteome</keyword>
<accession>A0A0F4YGG0</accession>
<dbReference type="Proteomes" id="UP000053958">
    <property type="component" value="Unassembled WGS sequence"/>
</dbReference>
<reference evidence="1 2" key="1">
    <citation type="submission" date="2015-04" db="EMBL/GenBank/DDBJ databases">
        <authorList>
            <person name="Heijne W.H."/>
            <person name="Fedorova N.D."/>
            <person name="Nierman W.C."/>
            <person name="Vollebregt A.W."/>
            <person name="Zhao Z."/>
            <person name="Wu L."/>
            <person name="Kumar M."/>
            <person name="Stam H."/>
            <person name="van den Berg M.A."/>
            <person name="Pel H.J."/>
        </authorList>
    </citation>
    <scope>NUCLEOTIDE SEQUENCE [LARGE SCALE GENOMIC DNA]</scope>
    <source>
        <strain evidence="1 2">CBS 393.64</strain>
    </source>
</reference>
<name>A0A0F4YGG0_RASE3</name>